<reference evidence="10" key="1">
    <citation type="journal article" date="2019" name="Int. J. Syst. Evol. Microbiol.">
        <title>The Global Catalogue of Microorganisms (GCM) 10K type strain sequencing project: providing services to taxonomists for standard genome sequencing and annotation.</title>
        <authorList>
            <consortium name="The Broad Institute Genomics Platform"/>
            <consortium name="The Broad Institute Genome Sequencing Center for Infectious Disease"/>
            <person name="Wu L."/>
            <person name="Ma J."/>
        </authorList>
    </citation>
    <scope>NUCLEOTIDE SEQUENCE [LARGE SCALE GENOMIC DNA]</scope>
    <source>
        <strain evidence="10">JCM 18532</strain>
    </source>
</reference>
<evidence type="ECO:0000256" key="5">
    <source>
        <dbReference type="PIRNR" id="PIRNR001427"/>
    </source>
</evidence>
<dbReference type="InterPro" id="IPR003168">
    <property type="entry name" value="Nitrile_hydratase_bsu"/>
</dbReference>
<dbReference type="InterPro" id="IPR008990">
    <property type="entry name" value="Elect_transpt_acc-like_dom_sf"/>
</dbReference>
<feature type="domain" description="Nitrile hydratase beta subunit-like N-terminal" evidence="8">
    <location>
        <begin position="1"/>
        <end position="106"/>
    </location>
</feature>
<dbReference type="PIRSF" id="PIRSF001427">
    <property type="entry name" value="NHase_beta"/>
    <property type="match status" value="1"/>
</dbReference>
<evidence type="ECO:0000256" key="1">
    <source>
        <dbReference type="ARBA" id="ARBA00004042"/>
    </source>
</evidence>
<dbReference type="NCBIfam" id="TIGR03888">
    <property type="entry name" value="nitrile_beta"/>
    <property type="match status" value="1"/>
</dbReference>
<evidence type="ECO:0000259" key="7">
    <source>
        <dbReference type="Pfam" id="PF02211"/>
    </source>
</evidence>
<sequence length="242" mass="27532">MIGVHDVGGFHYPGPIDTVDEAVFHDDWEGRTMAMLLVVGPQGSWSLDEFRYEIELMPPAEYLQTAYYVHWLESLEKLCVREGWFSSEELSQRQAMVRRGEPLPEPPEPDPDKAKAQSEAAWRIAYHGVGQRRPDLPRSFKIGDRVRARQRSHAGHTRLPRFAWNKPGVICGYSGTHPLPDTIYNRRGDNPEPVFAVRFEGVDLWGDGAEPGTSLTIDLWQSYMDHDNSGSDVERDEKEARG</sequence>
<dbReference type="EMBL" id="BAABKN010000001">
    <property type="protein sequence ID" value="GAA4722210.1"/>
    <property type="molecule type" value="Genomic_DNA"/>
</dbReference>
<gene>
    <name evidence="9" type="primary">nthB</name>
    <name evidence="9" type="ORF">GCM10023350_00310</name>
</gene>
<feature type="domain" description="Nitrile hydratase beta subunit" evidence="7">
    <location>
        <begin position="132"/>
        <end position="225"/>
    </location>
</feature>
<evidence type="ECO:0000256" key="4">
    <source>
        <dbReference type="ARBA" id="ARBA00044877"/>
    </source>
</evidence>
<dbReference type="InterPro" id="IPR049054">
    <property type="entry name" value="CN_hydtase_beta-like_N"/>
</dbReference>
<evidence type="ECO:0000256" key="3">
    <source>
        <dbReference type="ARBA" id="ARBA00023239"/>
    </source>
</evidence>
<comment type="catalytic activity">
    <reaction evidence="4 5">
        <text>an aliphatic primary amide = an aliphatic nitrile + H2O</text>
        <dbReference type="Rhea" id="RHEA:12673"/>
        <dbReference type="ChEBI" id="CHEBI:15377"/>
        <dbReference type="ChEBI" id="CHEBI:65285"/>
        <dbReference type="ChEBI" id="CHEBI:80291"/>
        <dbReference type="EC" id="4.2.1.84"/>
    </reaction>
</comment>
<dbReference type="Gene3D" id="2.30.30.50">
    <property type="match status" value="1"/>
</dbReference>
<accession>A0ABP8Y5A6</accession>
<evidence type="ECO:0000256" key="2">
    <source>
        <dbReference type="ARBA" id="ARBA00009098"/>
    </source>
</evidence>
<evidence type="ECO:0000259" key="8">
    <source>
        <dbReference type="Pfam" id="PF21006"/>
    </source>
</evidence>
<dbReference type="InterPro" id="IPR042262">
    <property type="entry name" value="CN_hydtase_beta_C"/>
</dbReference>
<keyword evidence="10" id="KW-1185">Reference proteome</keyword>
<dbReference type="SUPFAM" id="SSF50090">
    <property type="entry name" value="Electron transport accessory proteins"/>
    <property type="match status" value="1"/>
</dbReference>
<protein>
    <recommendedName>
        <fullName evidence="5">Nitrile hydratase subunit beta</fullName>
        <shortName evidence="5">NHase</shortName>
        <ecNumber evidence="5">4.2.1.84</ecNumber>
    </recommendedName>
</protein>
<feature type="region of interest" description="Disordered" evidence="6">
    <location>
        <begin position="95"/>
        <end position="115"/>
    </location>
</feature>
<dbReference type="Gene3D" id="1.10.472.20">
    <property type="entry name" value="Nitrile hydratase, beta subunit"/>
    <property type="match status" value="1"/>
</dbReference>
<dbReference type="Proteomes" id="UP001499882">
    <property type="component" value="Unassembled WGS sequence"/>
</dbReference>
<comment type="caution">
    <text evidence="9">The sequence shown here is derived from an EMBL/GenBank/DDBJ whole genome shotgun (WGS) entry which is preliminary data.</text>
</comment>
<comment type="function">
    <text evidence="1 5">NHase catalyzes the hydration of various nitrile compounds to the corresponding amides.</text>
</comment>
<name>A0ABP8Y5A6_9ACTN</name>
<proteinExistence type="inferred from homology"/>
<evidence type="ECO:0000313" key="9">
    <source>
        <dbReference type="EMBL" id="GAA4722210.1"/>
    </source>
</evidence>
<organism evidence="9 10">
    <name type="scientific">Nocardioides endophyticus</name>
    <dbReference type="NCBI Taxonomy" id="1353775"/>
    <lineage>
        <taxon>Bacteria</taxon>
        <taxon>Bacillati</taxon>
        <taxon>Actinomycetota</taxon>
        <taxon>Actinomycetes</taxon>
        <taxon>Propionibacteriales</taxon>
        <taxon>Nocardioidaceae</taxon>
        <taxon>Nocardioides</taxon>
    </lineage>
</organism>
<evidence type="ECO:0000256" key="6">
    <source>
        <dbReference type="SAM" id="MobiDB-lite"/>
    </source>
</evidence>
<comment type="similarity">
    <text evidence="2 5">Belongs to the nitrile hydratase subunit beta family.</text>
</comment>
<dbReference type="EC" id="4.2.1.84" evidence="5"/>
<dbReference type="Pfam" id="PF02211">
    <property type="entry name" value="NHase_beta_C"/>
    <property type="match status" value="1"/>
</dbReference>
<dbReference type="InterPro" id="IPR024690">
    <property type="entry name" value="CN_hydtase_beta_dom_C"/>
</dbReference>
<dbReference type="Pfam" id="PF21006">
    <property type="entry name" value="NHase_beta_N"/>
    <property type="match status" value="1"/>
</dbReference>
<evidence type="ECO:0000313" key="10">
    <source>
        <dbReference type="Proteomes" id="UP001499882"/>
    </source>
</evidence>
<keyword evidence="3 5" id="KW-0456">Lyase</keyword>